<dbReference type="EMBL" id="KZ678390">
    <property type="protein sequence ID" value="PSR97567.1"/>
    <property type="molecule type" value="Genomic_DNA"/>
</dbReference>
<evidence type="ECO:0000313" key="3">
    <source>
        <dbReference type="Proteomes" id="UP000241462"/>
    </source>
</evidence>
<accession>A0A2T3AH65</accession>
<sequence>MVVLGLLVIHQLGTCSWVVVQNQRSWRWFLTAHSGSCYGCCCSGGFLAWHPGSASKPGSGGARGCGFSGSGTCNSPTAGPASKVGGGIRRLPC</sequence>
<organism evidence="2 3">
    <name type="scientific">Coniella lustricola</name>
    <dbReference type="NCBI Taxonomy" id="2025994"/>
    <lineage>
        <taxon>Eukaryota</taxon>
        <taxon>Fungi</taxon>
        <taxon>Dikarya</taxon>
        <taxon>Ascomycota</taxon>
        <taxon>Pezizomycotina</taxon>
        <taxon>Sordariomycetes</taxon>
        <taxon>Sordariomycetidae</taxon>
        <taxon>Diaporthales</taxon>
        <taxon>Schizoparmaceae</taxon>
        <taxon>Coniella</taxon>
    </lineage>
</organism>
<keyword evidence="3" id="KW-1185">Reference proteome</keyword>
<protein>
    <recommendedName>
        <fullName evidence="4">Secreted protein</fullName>
    </recommendedName>
</protein>
<feature type="signal peptide" evidence="1">
    <location>
        <begin position="1"/>
        <end position="15"/>
    </location>
</feature>
<name>A0A2T3AH65_9PEZI</name>
<dbReference type="InParanoid" id="A0A2T3AH65"/>
<dbReference type="AlphaFoldDB" id="A0A2T3AH65"/>
<evidence type="ECO:0000256" key="1">
    <source>
        <dbReference type="SAM" id="SignalP"/>
    </source>
</evidence>
<reference evidence="2 3" key="1">
    <citation type="journal article" date="2018" name="Mycol. Prog.">
        <title>Coniella lustricola, a new species from submerged detritus.</title>
        <authorList>
            <person name="Raudabaugh D.B."/>
            <person name="Iturriaga T."/>
            <person name="Carver A."/>
            <person name="Mondo S."/>
            <person name="Pangilinan J."/>
            <person name="Lipzen A."/>
            <person name="He G."/>
            <person name="Amirebrahimi M."/>
            <person name="Grigoriev I.V."/>
            <person name="Miller A.N."/>
        </authorList>
    </citation>
    <scope>NUCLEOTIDE SEQUENCE [LARGE SCALE GENOMIC DNA]</scope>
    <source>
        <strain evidence="2 3">B22-T-1</strain>
    </source>
</reference>
<keyword evidence="1" id="KW-0732">Signal</keyword>
<proteinExistence type="predicted"/>
<evidence type="ECO:0000313" key="2">
    <source>
        <dbReference type="EMBL" id="PSR97567.1"/>
    </source>
</evidence>
<dbReference type="Proteomes" id="UP000241462">
    <property type="component" value="Unassembled WGS sequence"/>
</dbReference>
<feature type="chain" id="PRO_5015542310" description="Secreted protein" evidence="1">
    <location>
        <begin position="16"/>
        <end position="93"/>
    </location>
</feature>
<gene>
    <name evidence="2" type="ORF">BD289DRAFT_425841</name>
</gene>
<evidence type="ECO:0008006" key="4">
    <source>
        <dbReference type="Google" id="ProtNLM"/>
    </source>
</evidence>